<reference evidence="3 4" key="1">
    <citation type="submission" date="2016-12" db="EMBL/GenBank/DDBJ databases">
        <title>The new phylogeny of genus Mycobacterium.</title>
        <authorList>
            <person name="Tortoli E."/>
            <person name="Trovato A."/>
            <person name="Cirillo D.M."/>
        </authorList>
    </citation>
    <scope>NUCLEOTIDE SEQUENCE [LARGE SCALE GENOMIC DNA]</scope>
    <source>
        <strain evidence="3 4">DSM 44624</strain>
    </source>
</reference>
<reference evidence="2 5" key="2">
    <citation type="journal article" date="2019" name="Emerg. Microbes Infect.">
        <title>Comprehensive subspecies identification of 175 nontuberculous mycobacteria species based on 7547 genomic profiles.</title>
        <authorList>
            <person name="Matsumoto Y."/>
            <person name="Kinjo T."/>
            <person name="Motooka D."/>
            <person name="Nabeya D."/>
            <person name="Jung N."/>
            <person name="Uechi K."/>
            <person name="Horii T."/>
            <person name="Iida T."/>
            <person name="Fujita J."/>
            <person name="Nakamura S."/>
        </authorList>
    </citation>
    <scope>NUCLEOTIDE SEQUENCE [LARGE SCALE GENOMIC DNA]</scope>
    <source>
        <strain evidence="2 5">JCM 12687</strain>
    </source>
</reference>
<dbReference type="Proteomes" id="UP000467379">
    <property type="component" value="Chromosome"/>
</dbReference>
<proteinExistence type="predicted"/>
<dbReference type="PANTHER" id="PTHR42877:SF7">
    <property type="entry name" value="FLAVIN-BINDING MONOOXYGENASE-RELATED"/>
    <property type="match status" value="1"/>
</dbReference>
<dbReference type="InterPro" id="IPR051209">
    <property type="entry name" value="FAD-bind_Monooxygenase_sf"/>
</dbReference>
<dbReference type="AlphaFoldDB" id="A0A7I7W653"/>
<evidence type="ECO:0000313" key="3">
    <source>
        <dbReference type="EMBL" id="ORA38975.1"/>
    </source>
</evidence>
<evidence type="ECO:0000259" key="1">
    <source>
        <dbReference type="Pfam" id="PF16170"/>
    </source>
</evidence>
<dbReference type="OrthoDB" id="3683556at2"/>
<dbReference type="Pfam" id="PF16170">
    <property type="entry name" value="DUF4873"/>
    <property type="match status" value="1"/>
</dbReference>
<evidence type="ECO:0000313" key="5">
    <source>
        <dbReference type="Proteomes" id="UP000467379"/>
    </source>
</evidence>
<protein>
    <submittedName>
        <fullName evidence="3">DUF4873 domain-containing protein</fullName>
    </submittedName>
</protein>
<evidence type="ECO:0000313" key="2">
    <source>
        <dbReference type="EMBL" id="BBZ12342.1"/>
    </source>
</evidence>
<evidence type="ECO:0000313" key="4">
    <source>
        <dbReference type="Proteomes" id="UP000192441"/>
    </source>
</evidence>
<dbReference type="SUPFAM" id="SSF51905">
    <property type="entry name" value="FAD/NAD(P)-binding domain"/>
    <property type="match status" value="2"/>
</dbReference>
<dbReference type="PANTHER" id="PTHR42877">
    <property type="entry name" value="L-ORNITHINE N(5)-MONOOXYGENASE-RELATED"/>
    <property type="match status" value="1"/>
</dbReference>
<name>A0A7I7W653_9MYCO</name>
<keyword evidence="5" id="KW-1185">Reference proteome</keyword>
<sequence>MIHDVFTVGDREVVASVFDDDTDTWALTTGDGQTHHSRVVVTAASPFVPWTPNLPGRNDFRGTTFPAAAPDPDFDPAGKRIAVIGADAAAGRLIERLSAAASVTVFPHPPRRVVPAIGRWRRRQPPVGVVASPIDTLTPSGIRTRDGVHHDADVIAYGTGLAIRDHLPDDTLVGARGLTIQQAWHDGTEPYLGVAMHGFPNYFLLNGPDTARYIARCLRLMAGYSRIEVRRSSQQVFNERVYLRRPRLRPTASAYELSFGPRDDAYDGTATLTVAGADHPVRVRLTGHVDPIDGQYHWQGTVFGQLPADVLKQSRAVTLAVGERSVPARITEQTPQNTHSIAGVGAPPFALAGAEFSAISR</sequence>
<organism evidence="3 4">
    <name type="scientific">Mycobacterium branderi</name>
    <dbReference type="NCBI Taxonomy" id="43348"/>
    <lineage>
        <taxon>Bacteria</taxon>
        <taxon>Bacillati</taxon>
        <taxon>Actinomycetota</taxon>
        <taxon>Actinomycetes</taxon>
        <taxon>Mycobacteriales</taxon>
        <taxon>Mycobacteriaceae</taxon>
        <taxon>Mycobacterium</taxon>
    </lineage>
</organism>
<gene>
    <name evidence="3" type="ORF">BST20_10585</name>
    <name evidence="2" type="ORF">MBRA_25370</name>
</gene>
<dbReference type="RefSeq" id="WP_083131388.1">
    <property type="nucleotide sequence ID" value="NZ_AP022606.1"/>
</dbReference>
<dbReference type="EMBL" id="AP022606">
    <property type="protein sequence ID" value="BBZ12342.1"/>
    <property type="molecule type" value="Genomic_DNA"/>
</dbReference>
<dbReference type="Gene3D" id="3.50.50.60">
    <property type="entry name" value="FAD/NAD(P)-binding domain"/>
    <property type="match status" value="2"/>
</dbReference>
<reference evidence="2" key="3">
    <citation type="submission" date="2020-02" db="EMBL/GenBank/DDBJ databases">
        <authorList>
            <person name="Matsumoto Y."/>
            <person name="Kinjo T."/>
            <person name="Motooka D."/>
            <person name="Nabeya D."/>
            <person name="Jung N."/>
            <person name="Uechi K."/>
            <person name="Horii T."/>
            <person name="Iida T."/>
            <person name="Fujita J."/>
            <person name="Nakamura S."/>
        </authorList>
    </citation>
    <scope>NUCLEOTIDE SEQUENCE</scope>
    <source>
        <strain evidence="2">JCM 12687</strain>
    </source>
</reference>
<dbReference type="InterPro" id="IPR032371">
    <property type="entry name" value="DUF4873"/>
</dbReference>
<feature type="domain" description="DUF4873" evidence="1">
    <location>
        <begin position="263"/>
        <end position="350"/>
    </location>
</feature>
<dbReference type="EMBL" id="MVHM01000004">
    <property type="protein sequence ID" value="ORA38975.1"/>
    <property type="molecule type" value="Genomic_DNA"/>
</dbReference>
<dbReference type="InterPro" id="IPR036188">
    <property type="entry name" value="FAD/NAD-bd_sf"/>
</dbReference>
<accession>A0A7I7W653</accession>
<dbReference type="Proteomes" id="UP000192441">
    <property type="component" value="Unassembled WGS sequence"/>
</dbReference>